<feature type="compositionally biased region" description="Low complexity" evidence="1">
    <location>
        <begin position="256"/>
        <end position="289"/>
    </location>
</feature>
<keyword evidence="2" id="KW-1185">Reference proteome</keyword>
<evidence type="ECO:0000313" key="4">
    <source>
        <dbReference type="RefSeq" id="XP_039236732.1"/>
    </source>
</evidence>
<dbReference type="RefSeq" id="XP_039236731.1">
    <property type="nucleotide sequence ID" value="XM_039380797.1"/>
</dbReference>
<feature type="compositionally biased region" description="Low complexity" evidence="1">
    <location>
        <begin position="181"/>
        <end position="197"/>
    </location>
</feature>
<dbReference type="Proteomes" id="UP000504627">
    <property type="component" value="Unplaced"/>
</dbReference>
<dbReference type="AlphaFoldDB" id="A0A7R5KGG9"/>
<feature type="compositionally biased region" description="Low complexity" evidence="1">
    <location>
        <begin position="110"/>
        <end position="129"/>
    </location>
</feature>
<feature type="compositionally biased region" description="Basic residues" evidence="1">
    <location>
        <begin position="1"/>
        <end position="10"/>
    </location>
</feature>
<evidence type="ECO:0000313" key="3">
    <source>
        <dbReference type="RefSeq" id="XP_039236731.1"/>
    </source>
</evidence>
<feature type="compositionally biased region" description="Polar residues" evidence="1">
    <location>
        <begin position="94"/>
        <end position="106"/>
    </location>
</feature>
<feature type="compositionally biased region" description="Pro residues" evidence="1">
    <location>
        <begin position="31"/>
        <end position="45"/>
    </location>
</feature>
<evidence type="ECO:0000256" key="1">
    <source>
        <dbReference type="SAM" id="MobiDB-lite"/>
    </source>
</evidence>
<feature type="compositionally biased region" description="Gly residues" evidence="1">
    <location>
        <begin position="364"/>
        <end position="373"/>
    </location>
</feature>
<organism evidence="2 5">
    <name type="scientific">Pipra filicauda</name>
    <name type="common">Wire-tailed manakin</name>
    <dbReference type="NCBI Taxonomy" id="649802"/>
    <lineage>
        <taxon>Eukaryota</taxon>
        <taxon>Metazoa</taxon>
        <taxon>Chordata</taxon>
        <taxon>Craniata</taxon>
        <taxon>Vertebrata</taxon>
        <taxon>Euteleostomi</taxon>
        <taxon>Archelosauria</taxon>
        <taxon>Archosauria</taxon>
        <taxon>Dinosauria</taxon>
        <taxon>Saurischia</taxon>
        <taxon>Theropoda</taxon>
        <taxon>Coelurosauria</taxon>
        <taxon>Aves</taxon>
        <taxon>Neognathae</taxon>
        <taxon>Neoaves</taxon>
        <taxon>Telluraves</taxon>
        <taxon>Australaves</taxon>
        <taxon>Passeriformes</taxon>
        <taxon>Pipridae</taxon>
        <taxon>Pipra</taxon>
    </lineage>
</organism>
<reference evidence="3 4" key="1">
    <citation type="submission" date="2025-04" db="UniProtKB">
        <authorList>
            <consortium name="RefSeq"/>
        </authorList>
    </citation>
    <scope>IDENTIFICATION</scope>
    <source>
        <tissue evidence="3 4">Muscle</tissue>
    </source>
</reference>
<gene>
    <name evidence="3 4 5" type="primary">LOC120323163</name>
</gene>
<feature type="region of interest" description="Disordered" evidence="1">
    <location>
        <begin position="1"/>
        <end position="129"/>
    </location>
</feature>
<evidence type="ECO:0000313" key="2">
    <source>
        <dbReference type="Proteomes" id="UP000504627"/>
    </source>
</evidence>
<sequence>MRRRGGRLLRRPAQLSPGPARSALSRGAARPRPPVRPARLPPPLSPAANRAAHRPRRRPGGPVGDGGFRPSLLSSPRGLVHTLRGERRPCPGLASSSGKVTGTVEPSTEAPSGTAAVVATAAGPTSATAGCRAPPGLAPCPCLAAASDSECQAAPFPFLPSLPPAPSPLPAFPRRLPPAPGARLPPAGPGAAATRPAGPRRSRARGRPPLPVRECREPCARCRRAAPGWLSGGCSDCVSVSCLCLGGRRRGAEAGPSRSHAAQRQAQSAQPAAAAGAHRPPAPRGAPGRYTWVGRRGPRRAARTPALSQPSRRGGCGGTAGPARGPRPAPGAPRPPSGPEHRPGAGKCGAARPGPRLGRWCPSGGRGGAWPSA</sequence>
<feature type="region of interest" description="Disordered" evidence="1">
    <location>
        <begin position="249"/>
        <end position="373"/>
    </location>
</feature>
<name>A0A7R5KGG9_9PASS</name>
<proteinExistence type="predicted"/>
<accession>A0A7R5KGG9</accession>
<evidence type="ECO:0000313" key="5">
    <source>
        <dbReference type="RefSeq" id="XP_039236733.1"/>
    </source>
</evidence>
<feature type="compositionally biased region" description="Pro residues" evidence="1">
    <location>
        <begin position="325"/>
        <end position="338"/>
    </location>
</feature>
<feature type="region of interest" description="Disordered" evidence="1">
    <location>
        <begin position="165"/>
        <end position="210"/>
    </location>
</feature>
<dbReference type="RefSeq" id="XP_039236732.1">
    <property type="nucleotide sequence ID" value="XM_039380798.1"/>
</dbReference>
<protein>
    <submittedName>
        <fullName evidence="3 4">Translation initiation factor IF-2-like</fullName>
    </submittedName>
</protein>
<feature type="compositionally biased region" description="Low complexity" evidence="1">
    <location>
        <begin position="303"/>
        <end position="313"/>
    </location>
</feature>
<dbReference type="RefSeq" id="XP_039236733.1">
    <property type="nucleotide sequence ID" value="XM_039380799.1"/>
</dbReference>
<dbReference type="GeneID" id="120323163"/>
<feature type="compositionally biased region" description="Pro residues" evidence="1">
    <location>
        <begin position="165"/>
        <end position="180"/>
    </location>
</feature>